<dbReference type="eggNOG" id="ENOG5031VUG">
    <property type="taxonomic scope" value="Bacteria"/>
</dbReference>
<dbReference type="InterPro" id="IPR055797">
    <property type="entry name" value="DUF7373"/>
</dbReference>
<accession>M3UIX1</accession>
<gene>
    <name evidence="4" type="ORF">GM1_010_00290</name>
</gene>
<dbReference type="Pfam" id="PF24088">
    <property type="entry name" value="DUF7373"/>
    <property type="match status" value="1"/>
</dbReference>
<sequence length="388" mass="41212">MRINLVRTARAVVMLLAAAVVGGCTVDGTPTTAPIDLDVGRYGSMLEAPLPDATSAVRWSQLRAVRLAEHMVFPRDLDAAIVDVKMPTAPIGVPRNMGAVIPDADTIPAMKRFEYGFVITAGDTPGDQASQQMIARFADPEAARDAVHQLAPLWTKPTEYVPAGEIVTLAGLPAGSIAAHLARPLKGRPTAHSTMGLTAVGEYLVYTWAESENRAWTERIVTTAYMKQKPMIDAIGPDDPSRNADPTGLMTGTLRSTEDNGNPIIRTVWGPRGIALISQNGPEAYRAVMANGVTVGVVNGSNAYRAGSPAQAARWRDYLIKEYLDRSEGVARPAASPRDLPSALCFAAGTRESACFVAVGAYVGEVEGSTLLDGQQQISAVYTALVAR</sequence>
<name>M3UIX1_GORML</name>
<evidence type="ECO:0000259" key="2">
    <source>
        <dbReference type="Pfam" id="PF24088"/>
    </source>
</evidence>
<dbReference type="OrthoDB" id="4373046at2"/>
<feature type="domain" description="DUF7373" evidence="2">
    <location>
        <begin position="51"/>
        <end position="245"/>
    </location>
</feature>
<keyword evidence="5" id="KW-1185">Reference proteome</keyword>
<dbReference type="Proteomes" id="UP000035009">
    <property type="component" value="Unassembled WGS sequence"/>
</dbReference>
<evidence type="ECO:0000313" key="4">
    <source>
        <dbReference type="EMBL" id="GAC79440.1"/>
    </source>
</evidence>
<dbReference type="RefSeq" id="WP_008377846.1">
    <property type="nucleotide sequence ID" value="NZ_BAOP01000010.1"/>
</dbReference>
<dbReference type="STRING" id="410332.SAMN04488550_2218"/>
<dbReference type="EMBL" id="BAOP01000010">
    <property type="protein sequence ID" value="GAC79440.1"/>
    <property type="molecule type" value="Genomic_DNA"/>
</dbReference>
<organism evidence="4 5">
    <name type="scientific">Gordonia malaquae NBRC 108250</name>
    <dbReference type="NCBI Taxonomy" id="1223542"/>
    <lineage>
        <taxon>Bacteria</taxon>
        <taxon>Bacillati</taxon>
        <taxon>Actinomycetota</taxon>
        <taxon>Actinomycetes</taxon>
        <taxon>Mycobacteriales</taxon>
        <taxon>Gordoniaceae</taxon>
        <taxon>Gordonia</taxon>
    </lineage>
</organism>
<feature type="chain" id="PRO_5038519371" evidence="1">
    <location>
        <begin position="23"/>
        <end position="388"/>
    </location>
</feature>
<keyword evidence="1" id="KW-0732">Signal</keyword>
<feature type="signal peptide" evidence="1">
    <location>
        <begin position="1"/>
        <end position="22"/>
    </location>
</feature>
<proteinExistence type="predicted"/>
<feature type="domain" description="DUF7373" evidence="3">
    <location>
        <begin position="266"/>
        <end position="386"/>
    </location>
</feature>
<evidence type="ECO:0000259" key="3">
    <source>
        <dbReference type="Pfam" id="PF24092"/>
    </source>
</evidence>
<dbReference type="InterPro" id="IPR056463">
    <property type="entry name" value="DUF7373_C"/>
</dbReference>
<evidence type="ECO:0000256" key="1">
    <source>
        <dbReference type="SAM" id="SignalP"/>
    </source>
</evidence>
<evidence type="ECO:0000313" key="5">
    <source>
        <dbReference type="Proteomes" id="UP000035009"/>
    </source>
</evidence>
<dbReference type="Pfam" id="PF24092">
    <property type="entry name" value="DUF7373_C"/>
    <property type="match status" value="1"/>
</dbReference>
<protein>
    <submittedName>
        <fullName evidence="4">Uncharacterized protein</fullName>
    </submittedName>
</protein>
<comment type="caution">
    <text evidence="4">The sequence shown here is derived from an EMBL/GenBank/DDBJ whole genome shotgun (WGS) entry which is preliminary data.</text>
</comment>
<dbReference type="AlphaFoldDB" id="M3UIX1"/>
<dbReference type="PROSITE" id="PS51257">
    <property type="entry name" value="PROKAR_LIPOPROTEIN"/>
    <property type="match status" value="1"/>
</dbReference>
<reference evidence="4 5" key="1">
    <citation type="submission" date="2013-02" db="EMBL/GenBank/DDBJ databases">
        <title>Whole genome shotgun sequence of Gordonia malaquae NBRC 108250.</title>
        <authorList>
            <person name="Yoshida I."/>
            <person name="Hosoyama A."/>
            <person name="Tsuchikane K."/>
            <person name="Ando Y."/>
            <person name="Baba S."/>
            <person name="Ohji S."/>
            <person name="Hamada M."/>
            <person name="Tamura T."/>
            <person name="Yamazoe A."/>
            <person name="Yamazaki S."/>
            <person name="Fujita N."/>
        </authorList>
    </citation>
    <scope>NUCLEOTIDE SEQUENCE [LARGE SCALE GENOMIC DNA]</scope>
    <source>
        <strain evidence="4 5">NBRC 108250</strain>
    </source>
</reference>